<dbReference type="Proteomes" id="UP000198607">
    <property type="component" value="Unassembled WGS sequence"/>
</dbReference>
<organism evidence="1 2">
    <name type="scientific">Propionivibrio dicarboxylicus</name>
    <dbReference type="NCBI Taxonomy" id="83767"/>
    <lineage>
        <taxon>Bacteria</taxon>
        <taxon>Pseudomonadati</taxon>
        <taxon>Pseudomonadota</taxon>
        <taxon>Betaproteobacteria</taxon>
        <taxon>Rhodocyclales</taxon>
        <taxon>Rhodocyclaceae</taxon>
        <taxon>Propionivibrio</taxon>
    </lineage>
</organism>
<dbReference type="OrthoDB" id="79831at2"/>
<gene>
    <name evidence="1" type="ORF">SAMN05660652_03566</name>
</gene>
<accession>A0A1G8L850</accession>
<reference evidence="1 2" key="1">
    <citation type="submission" date="2016-10" db="EMBL/GenBank/DDBJ databases">
        <authorList>
            <person name="de Groot N.N."/>
        </authorList>
    </citation>
    <scope>NUCLEOTIDE SEQUENCE [LARGE SCALE GENOMIC DNA]</scope>
    <source>
        <strain evidence="1 2">DSM 5885</strain>
    </source>
</reference>
<dbReference type="AlphaFoldDB" id="A0A1G8L850"/>
<keyword evidence="2" id="KW-1185">Reference proteome</keyword>
<proteinExistence type="predicted"/>
<name>A0A1G8L850_9RHOO</name>
<evidence type="ECO:0000313" key="1">
    <source>
        <dbReference type="EMBL" id="SDI51727.1"/>
    </source>
</evidence>
<sequence>MKVPMLRGGFREEEVFNLPKDLIRVMLDELRKDGSDLSHVQEFYDSRGYTREFLLPKDLTLTLVTGYDVKRRHAINKRWMELESLTYV</sequence>
<evidence type="ECO:0000313" key="2">
    <source>
        <dbReference type="Proteomes" id="UP000198607"/>
    </source>
</evidence>
<dbReference type="EMBL" id="FNCY01000021">
    <property type="protein sequence ID" value="SDI51727.1"/>
    <property type="molecule type" value="Genomic_DNA"/>
</dbReference>
<protein>
    <submittedName>
        <fullName evidence="1">Uncharacterized protein</fullName>
    </submittedName>
</protein>
<dbReference type="RefSeq" id="WP_143009913.1">
    <property type="nucleotide sequence ID" value="NZ_FNCY01000021.1"/>
</dbReference>